<keyword evidence="3" id="KW-1185">Reference proteome</keyword>
<feature type="transmembrane region" description="Helical" evidence="1">
    <location>
        <begin position="39"/>
        <end position="57"/>
    </location>
</feature>
<feature type="transmembrane region" description="Helical" evidence="1">
    <location>
        <begin position="86"/>
        <end position="107"/>
    </location>
</feature>
<accession>A0ABW0MFZ1</accession>
<evidence type="ECO:0000313" key="3">
    <source>
        <dbReference type="Proteomes" id="UP001596045"/>
    </source>
</evidence>
<dbReference type="Proteomes" id="UP001596045">
    <property type="component" value="Unassembled WGS sequence"/>
</dbReference>
<reference evidence="3" key="1">
    <citation type="journal article" date="2019" name="Int. J. Syst. Evol. Microbiol.">
        <title>The Global Catalogue of Microorganisms (GCM) 10K type strain sequencing project: providing services to taxonomists for standard genome sequencing and annotation.</title>
        <authorList>
            <consortium name="The Broad Institute Genomics Platform"/>
            <consortium name="The Broad Institute Genome Sequencing Center for Infectious Disease"/>
            <person name="Wu L."/>
            <person name="Ma J."/>
        </authorList>
    </citation>
    <scope>NUCLEOTIDE SEQUENCE [LARGE SCALE GENOMIC DNA]</scope>
    <source>
        <strain evidence="3">JCM 17066</strain>
    </source>
</reference>
<evidence type="ECO:0000313" key="2">
    <source>
        <dbReference type="EMBL" id="MFC5476366.1"/>
    </source>
</evidence>
<sequence>MFIVWQGFGFVGVLIPIVFVLLGQLGIDAALGNGYYSSHPWAPALCLILSAVALWFFGSKLNNRPGRELIDPKTQERIILKKKHTVFWVPVQYFSILVAVIAVFMLLK</sequence>
<keyword evidence="1" id="KW-0812">Transmembrane</keyword>
<organism evidence="2 3">
    <name type="scientific">Paraherbaspirillum soli</name>
    <dbReference type="NCBI Taxonomy" id="631222"/>
    <lineage>
        <taxon>Bacteria</taxon>
        <taxon>Pseudomonadati</taxon>
        <taxon>Pseudomonadota</taxon>
        <taxon>Betaproteobacteria</taxon>
        <taxon>Burkholderiales</taxon>
        <taxon>Oxalobacteraceae</taxon>
        <taxon>Paraherbaspirillum</taxon>
    </lineage>
</organism>
<protein>
    <submittedName>
        <fullName evidence="2">Uncharacterized protein</fullName>
    </submittedName>
</protein>
<keyword evidence="1" id="KW-0472">Membrane</keyword>
<feature type="transmembrane region" description="Helical" evidence="1">
    <location>
        <begin position="7"/>
        <end position="27"/>
    </location>
</feature>
<keyword evidence="1" id="KW-1133">Transmembrane helix</keyword>
<evidence type="ECO:0000256" key="1">
    <source>
        <dbReference type="SAM" id="Phobius"/>
    </source>
</evidence>
<name>A0ABW0MFZ1_9BURK</name>
<gene>
    <name evidence="2" type="ORF">ACFPM8_20570</name>
</gene>
<dbReference type="RefSeq" id="WP_379000495.1">
    <property type="nucleotide sequence ID" value="NZ_JBHSMT010000030.1"/>
</dbReference>
<dbReference type="EMBL" id="JBHSMT010000030">
    <property type="protein sequence ID" value="MFC5476366.1"/>
    <property type="molecule type" value="Genomic_DNA"/>
</dbReference>
<proteinExistence type="predicted"/>
<comment type="caution">
    <text evidence="2">The sequence shown here is derived from an EMBL/GenBank/DDBJ whole genome shotgun (WGS) entry which is preliminary data.</text>
</comment>